<evidence type="ECO:0000256" key="3">
    <source>
        <dbReference type="SAM" id="Phobius"/>
    </source>
</evidence>
<reference evidence="4 5" key="1">
    <citation type="journal article" date="2024" name="Ann. Entomol. Soc. Am.">
        <title>Genomic analyses of the southern and eastern yellowjacket wasps (Hymenoptera: Vespidae) reveal evolutionary signatures of social life.</title>
        <authorList>
            <person name="Catto M.A."/>
            <person name="Caine P.B."/>
            <person name="Orr S.E."/>
            <person name="Hunt B.G."/>
            <person name="Goodisman M.A.D."/>
        </authorList>
    </citation>
    <scope>NUCLEOTIDE SEQUENCE [LARGE SCALE GENOMIC DNA]</scope>
    <source>
        <strain evidence="4">233</strain>
        <tissue evidence="4">Head and thorax</tissue>
    </source>
</reference>
<accession>A0ABD2AEV0</accession>
<keyword evidence="1" id="KW-0732">Signal</keyword>
<keyword evidence="3" id="KW-0812">Transmembrane</keyword>
<dbReference type="InterPro" id="IPR001579">
    <property type="entry name" value="Glyco_hydro_18_chit_AS"/>
</dbReference>
<dbReference type="Proteomes" id="UP001607302">
    <property type="component" value="Unassembled WGS sequence"/>
</dbReference>
<sequence>MLKKILICVRWRILLLCGIGLWIALCANDLYYNNELILSEDKVFPTTRTTTQENEIKKDSTLMSISHFIEQGHKSWGTMRKSRVLTTFVVIFVSIWFILFTTCFEDYIRRKSEKFTNTLDNEKKLDFNSNKKTLTNIGIQVPIYYYTLSSFSTNSTILHRESTTCYESNDTWSSTTQSNQEWFSTMKSSSNILSYSFEENQNEQRIISKDLEKHKNIICNNNNDAYDRHKFAYSYNEIDIFQCEHISQLIYYINLSRSLHFQSTLFSQRYTVSIFNTFTSLSTKYMLNSSSSIKHSYKQDGVFNDNDERTINANKLKIANVWSKRKERTCIIRLLQYFLITMGTLNYFFFAILFGSIVQRGKCSNIKLNEYLNEKLREAKVNIAKSHIEASQTVFVNNYNVSWLKSWDTIWDTNPPLIINTFNQMLFVYTNGSMDIFMNVSTSSKVFKFREKGAIGQGYFIKFVRTIKWKTTLYLFLCYNIGWCSLYTGNDITDLIHRQHIIYSKLLDACFFTKANRLYLILVDNISVIYHWAGTYMDIYTNIMTTSAVSVTTFKYKQSIIIIFAQNSNSDSMVTSTVYEFKENTIDIIQFLPTNKPMSIHHYTCNNHHFVLMINKMQVSSVYLWDGTELLKWIDIPEIRTFYSMQIVYLQDGTYFIVAHNDVVELFKLLNMANYVSLSARKLNNKRNIVDMQALVRDETITLILTTLSYEGLYFVEIWDLNVKNKTYHENKQMVRDTTRECLSEIVKILQNRLSIIRKFESFMLYSKYLLKNNSYFFDTFEYPSVILKSGVVEKIDLFVEEEVFTPSELRKNLDDLESKIESLSRRSLNILRPNTKNNLYGVINITGDAFFQEMVINTISIDKLNNVSYRSNDFISLKDDQQFASSLYADNITVHNLKVNSLCGIPHQYWATIDNKDEKILVSENDSTRKLYENRILVHSNISIPNLKVKKINEIDMEQLVDQLFVIGGNQTITGNITYKYIEVKNLETKMYNGVSSTLMMTNEFDQNFQELFIKTLEVDSLHVEYINGIPISEFAMKSHENVINGEVILDKMEVTEMLVMDSDAKMSIIPPSQIYDNVVISGDITVKRIDFEENGKLIMDNLEVKPREIFHNMWTKSTDQTIRNDVSLDFGVTIDRLETKYLNGFTEEEFLYTTVEKIPSIFTNLHFKNLHINDVFHVNEKKLNSIDVHQDHIIIRGDLHVQKLRSHHLITDNYNNISVDVILNNSGNLKLSEDVNLPAISVERAIVREFNLDFLNDRAVSPYLKIPIKVNETELIRTPKFRAEEIMIEKFNGKNISYLIELENVTIADIIEEIIIDNDLILNEELEVVTIANYSAEMYLKKIALQNISLPTGMVEELIVQNITMDFLEGFRVDTLPSSIFSKTSSQKIPGGFTFHTIRADNMEANYVNGLNTSKLMWIDEPLIFEENITFTDLFVDNDLSVGSLNGYDTEQLYQSPISLTSTNLYNLSVYGHISWENSNQSTESLSHLFEKALRKDIPQEIVGNVTFIKNLRTSFFIGDIKGIDEIRNIIEDTVFENSEKIVLSGQKVFQNNLTMNTLKTQDVIDIVTINGINIIELNASVVNKYEKDVVIGPIYFLNEVIIDNLVFNDTLHDTSDTDLVLSNQILPNNTYIKNLIVMGDIFLKMIDDVDFNEFVENRVTLSKDHVISSDIQFQGRVEVTGNAMIKKINGIDTSDLVINSSQTTQIISGKKTYINDVKVNNNVEIPLINGINLNDEFSNSVLNDENVIITGDLIFQSHVDISKDIIVSGLVNGVNVNDLVNDLDPLENHSISALKEKTTFIEHAISNETSIIKSLPSVFAYLEKEDCLKIEVPTVKKIDVVMFDSILKLNMYAEQNGSFCGLPENCSCPLQYVAELTKNDSRIWRCNNTSIVKHFYEPNNLFGIDVTTNSVSYNAQCTRNETDLEFTMISWMSNEKLGTANIIKERYSVIEVMGFLKDSKTFTHDDQVYIALAIYYDPITKKHDTNSFIYKFNLKNESLTLHQEIRTNGASALEILQINNNVYIAIACDGNTKMGSLIYKLDSITSMFVSLRRFPGKSNCVKSFSNDDDYFIMINDLDMNALNIYYYDYKFDNFYHYQSFFHDSSINEIQNFYIGEIGNSDGYIIVTTEDGQFYVYEYMFVGKFQRKIVHQIDGLQTVVPFHYDQYHYLLFGTKTNTTIMRIVQLG</sequence>
<keyword evidence="2" id="KW-0677">Repeat</keyword>
<comment type="caution">
    <text evidence="4">The sequence shown here is derived from an EMBL/GenBank/DDBJ whole genome shotgun (WGS) entry which is preliminary data.</text>
</comment>
<protein>
    <submittedName>
        <fullName evidence="4">Reticulocyte-binding protein 1-like</fullName>
    </submittedName>
</protein>
<dbReference type="PROSITE" id="PS50912">
    <property type="entry name" value="EAR"/>
    <property type="match status" value="1"/>
</dbReference>
<dbReference type="PROSITE" id="PS01095">
    <property type="entry name" value="GH18_1"/>
    <property type="match status" value="1"/>
</dbReference>
<dbReference type="SUPFAM" id="SSF69322">
    <property type="entry name" value="Tricorn protease domain 2"/>
    <property type="match status" value="1"/>
</dbReference>
<keyword evidence="3" id="KW-1133">Transmembrane helix</keyword>
<feature type="transmembrane region" description="Helical" evidence="3">
    <location>
        <begin position="334"/>
        <end position="358"/>
    </location>
</feature>
<gene>
    <name evidence="4" type="ORF">V1478_011345</name>
</gene>
<name>A0ABD2AEV0_VESSQ</name>
<dbReference type="EMBL" id="JAUDFV010000151">
    <property type="protein sequence ID" value="KAL2718926.1"/>
    <property type="molecule type" value="Genomic_DNA"/>
</dbReference>
<dbReference type="InterPro" id="IPR009039">
    <property type="entry name" value="EAR"/>
</dbReference>
<evidence type="ECO:0000313" key="5">
    <source>
        <dbReference type="Proteomes" id="UP001607302"/>
    </source>
</evidence>
<keyword evidence="3" id="KW-0472">Membrane</keyword>
<evidence type="ECO:0000313" key="4">
    <source>
        <dbReference type="EMBL" id="KAL2718926.1"/>
    </source>
</evidence>
<evidence type="ECO:0000256" key="2">
    <source>
        <dbReference type="ARBA" id="ARBA00022737"/>
    </source>
</evidence>
<proteinExistence type="predicted"/>
<organism evidence="4 5">
    <name type="scientific">Vespula squamosa</name>
    <name type="common">Southern yellow jacket</name>
    <name type="synonym">Wasp</name>
    <dbReference type="NCBI Taxonomy" id="30214"/>
    <lineage>
        <taxon>Eukaryota</taxon>
        <taxon>Metazoa</taxon>
        <taxon>Ecdysozoa</taxon>
        <taxon>Arthropoda</taxon>
        <taxon>Hexapoda</taxon>
        <taxon>Insecta</taxon>
        <taxon>Pterygota</taxon>
        <taxon>Neoptera</taxon>
        <taxon>Endopterygota</taxon>
        <taxon>Hymenoptera</taxon>
        <taxon>Apocrita</taxon>
        <taxon>Aculeata</taxon>
        <taxon>Vespoidea</taxon>
        <taxon>Vespidae</taxon>
        <taxon>Vespinae</taxon>
        <taxon>Vespula</taxon>
    </lineage>
</organism>
<evidence type="ECO:0000256" key="1">
    <source>
        <dbReference type="ARBA" id="ARBA00022729"/>
    </source>
</evidence>
<keyword evidence="5" id="KW-1185">Reference proteome</keyword>
<feature type="transmembrane region" description="Helical" evidence="3">
    <location>
        <begin position="84"/>
        <end position="104"/>
    </location>
</feature>